<reference evidence="1 3" key="1">
    <citation type="submission" date="2016-02" db="EMBL/GenBank/DDBJ databases">
        <authorList>
            <person name="Holder M.E."/>
            <person name="Ajami N.J."/>
            <person name="Petrosino J.F."/>
        </authorList>
    </citation>
    <scope>NUCLEOTIDE SEQUENCE [LARGE SCALE GENOMIC DNA]</scope>
    <source>
        <strain evidence="1 3">CCUG 32990</strain>
    </source>
</reference>
<proteinExistence type="predicted"/>
<dbReference type="Proteomes" id="UP000215539">
    <property type="component" value="Chromosome 1"/>
</dbReference>
<protein>
    <submittedName>
        <fullName evidence="2">Uncharacterized protein</fullName>
    </submittedName>
</protein>
<evidence type="ECO:0000313" key="2">
    <source>
        <dbReference type="EMBL" id="SNV02033.1"/>
    </source>
</evidence>
<dbReference type="KEGG" id="chg:AXF12_07680"/>
<dbReference type="Proteomes" id="UP000065822">
    <property type="component" value="Chromosome"/>
</dbReference>
<reference evidence="2 4" key="2">
    <citation type="submission" date="2017-06" db="EMBL/GenBank/DDBJ databases">
        <authorList>
            <consortium name="Pathogen Informatics"/>
        </authorList>
    </citation>
    <scope>NUCLEOTIDE SEQUENCE [LARGE SCALE GENOMIC DNA]</scope>
    <source>
        <strain evidence="2 4">NCTC12947</strain>
    </source>
</reference>
<name>A0AAX2GUH6_9FLAO</name>
<gene>
    <name evidence="1" type="ORF">AXF12_07680</name>
    <name evidence="2" type="ORF">SAMEA44541418_00160</name>
</gene>
<dbReference type="EMBL" id="LT906449">
    <property type="protein sequence ID" value="SNV02033.1"/>
    <property type="molecule type" value="Genomic_DNA"/>
</dbReference>
<sequence>MKGDAAGSNKPSGLSGKVYSYFTGYNRINLNNNKYDEKYFENNGYNTKIIPLNGKQYNLDEKGNGVYFPVDKKGLPLAVDGGFYWVP</sequence>
<dbReference type="EMBL" id="CP014227">
    <property type="protein sequence ID" value="AMD85399.1"/>
    <property type="molecule type" value="Genomic_DNA"/>
</dbReference>
<evidence type="ECO:0000313" key="3">
    <source>
        <dbReference type="Proteomes" id="UP000065822"/>
    </source>
</evidence>
<dbReference type="AlphaFoldDB" id="A0AAX2GUH6"/>
<organism evidence="2 4">
    <name type="scientific">Capnocytophaga haemolytica</name>
    <dbReference type="NCBI Taxonomy" id="45243"/>
    <lineage>
        <taxon>Bacteria</taxon>
        <taxon>Pseudomonadati</taxon>
        <taxon>Bacteroidota</taxon>
        <taxon>Flavobacteriia</taxon>
        <taxon>Flavobacteriales</taxon>
        <taxon>Flavobacteriaceae</taxon>
        <taxon>Capnocytophaga</taxon>
    </lineage>
</organism>
<evidence type="ECO:0000313" key="4">
    <source>
        <dbReference type="Proteomes" id="UP000215539"/>
    </source>
</evidence>
<accession>A0AAX2GUH6</accession>
<dbReference type="RefSeq" id="WP_066429946.1">
    <property type="nucleotide sequence ID" value="NZ_CP014227.1"/>
</dbReference>
<evidence type="ECO:0000313" key="1">
    <source>
        <dbReference type="EMBL" id="AMD85399.1"/>
    </source>
</evidence>
<keyword evidence="3" id="KW-1185">Reference proteome</keyword>